<proteinExistence type="predicted"/>
<comment type="caution">
    <text evidence="1">The sequence shown here is derived from an EMBL/GenBank/DDBJ whole genome shotgun (WGS) entry which is preliminary data.</text>
</comment>
<dbReference type="Proteomes" id="UP000814128">
    <property type="component" value="Unassembled WGS sequence"/>
</dbReference>
<sequence>MHRGPALASRAIKRRSLSTTSTKEFASVLSVDGAHGDGFDVFDVSERQDGDPLPLIGFSTSRRFSTAPRPAPRAMPAPVLYDGPSKGVPARPMSTATRHPTSLGPVMTFDGPSRLRSIAARGATPASSSTPRTAPSQTLLPDWAKAQLARLGEDGHLNPED</sequence>
<reference evidence="1" key="1">
    <citation type="submission" date="2021-02" db="EMBL/GenBank/DDBJ databases">
        <authorList>
            <consortium name="DOE Joint Genome Institute"/>
            <person name="Ahrendt S."/>
            <person name="Looney B.P."/>
            <person name="Miyauchi S."/>
            <person name="Morin E."/>
            <person name="Drula E."/>
            <person name="Courty P.E."/>
            <person name="Chicoki N."/>
            <person name="Fauchery L."/>
            <person name="Kohler A."/>
            <person name="Kuo A."/>
            <person name="Labutti K."/>
            <person name="Pangilinan J."/>
            <person name="Lipzen A."/>
            <person name="Riley R."/>
            <person name="Andreopoulos W."/>
            <person name="He G."/>
            <person name="Johnson J."/>
            <person name="Barry K.W."/>
            <person name="Grigoriev I.V."/>
            <person name="Nagy L."/>
            <person name="Hibbett D."/>
            <person name="Henrissat B."/>
            <person name="Matheny P.B."/>
            <person name="Labbe J."/>
            <person name="Martin F."/>
        </authorList>
    </citation>
    <scope>NUCLEOTIDE SEQUENCE</scope>
    <source>
        <strain evidence="1">EC-137</strain>
    </source>
</reference>
<reference evidence="1" key="2">
    <citation type="journal article" date="2022" name="New Phytol.">
        <title>Evolutionary transition to the ectomycorrhizal habit in the genomes of a hyperdiverse lineage of mushroom-forming fungi.</title>
        <authorList>
            <person name="Looney B."/>
            <person name="Miyauchi S."/>
            <person name="Morin E."/>
            <person name="Drula E."/>
            <person name="Courty P.E."/>
            <person name="Kohler A."/>
            <person name="Kuo A."/>
            <person name="LaButti K."/>
            <person name="Pangilinan J."/>
            <person name="Lipzen A."/>
            <person name="Riley R."/>
            <person name="Andreopoulos W."/>
            <person name="He G."/>
            <person name="Johnson J."/>
            <person name="Nolan M."/>
            <person name="Tritt A."/>
            <person name="Barry K.W."/>
            <person name="Grigoriev I.V."/>
            <person name="Nagy L.G."/>
            <person name="Hibbett D."/>
            <person name="Henrissat B."/>
            <person name="Matheny P.B."/>
            <person name="Labbe J."/>
            <person name="Martin F.M."/>
        </authorList>
    </citation>
    <scope>NUCLEOTIDE SEQUENCE</scope>
    <source>
        <strain evidence="1">EC-137</strain>
    </source>
</reference>
<gene>
    <name evidence="1" type="ORF">K488DRAFT_73081</name>
</gene>
<evidence type="ECO:0000313" key="2">
    <source>
        <dbReference type="Proteomes" id="UP000814128"/>
    </source>
</evidence>
<protein>
    <submittedName>
        <fullName evidence="1">Uncharacterized protein</fullName>
    </submittedName>
</protein>
<accession>A0ACB8QC22</accession>
<organism evidence="1 2">
    <name type="scientific">Vararia minispora EC-137</name>
    <dbReference type="NCBI Taxonomy" id="1314806"/>
    <lineage>
        <taxon>Eukaryota</taxon>
        <taxon>Fungi</taxon>
        <taxon>Dikarya</taxon>
        <taxon>Basidiomycota</taxon>
        <taxon>Agaricomycotina</taxon>
        <taxon>Agaricomycetes</taxon>
        <taxon>Russulales</taxon>
        <taxon>Lachnocladiaceae</taxon>
        <taxon>Vararia</taxon>
    </lineage>
</organism>
<keyword evidence="2" id="KW-1185">Reference proteome</keyword>
<dbReference type="EMBL" id="MU273685">
    <property type="protein sequence ID" value="KAI0029294.1"/>
    <property type="molecule type" value="Genomic_DNA"/>
</dbReference>
<evidence type="ECO:0000313" key="1">
    <source>
        <dbReference type="EMBL" id="KAI0029294.1"/>
    </source>
</evidence>
<name>A0ACB8QC22_9AGAM</name>